<evidence type="ECO:0000313" key="1">
    <source>
        <dbReference type="EMBL" id="MTK20978.1"/>
    </source>
</evidence>
<protein>
    <submittedName>
        <fullName evidence="1">Uncharacterized protein</fullName>
    </submittedName>
</protein>
<evidence type="ECO:0000313" key="2">
    <source>
        <dbReference type="Proteomes" id="UP000487649"/>
    </source>
</evidence>
<dbReference type="EMBL" id="WMQE01000010">
    <property type="protein sequence ID" value="MTK20978.1"/>
    <property type="molecule type" value="Genomic_DNA"/>
</dbReference>
<comment type="caution">
    <text evidence="1">The sequence shown here is derived from an EMBL/GenBank/DDBJ whole genome shotgun (WGS) entry which is preliminary data.</text>
</comment>
<proteinExistence type="predicted"/>
<sequence length="49" mass="5908">MKEQKVHTSSSQQKIIQSSIHHTYQLKLGETEQQNKTYFARLRGYRDRK</sequence>
<organism evidence="1 2">
    <name type="scientific">Turicibacter sanguinis</name>
    <dbReference type="NCBI Taxonomy" id="154288"/>
    <lineage>
        <taxon>Bacteria</taxon>
        <taxon>Bacillati</taxon>
        <taxon>Bacillota</taxon>
        <taxon>Erysipelotrichia</taxon>
        <taxon>Erysipelotrichales</taxon>
        <taxon>Turicibacteraceae</taxon>
        <taxon>Turicibacter</taxon>
    </lineage>
</organism>
<gene>
    <name evidence="1" type="ORF">GMA92_06055</name>
</gene>
<name>A0A9X4XCP9_9FIRM</name>
<dbReference type="AlphaFoldDB" id="A0A9X4XCP9"/>
<accession>A0A9X4XCP9</accession>
<dbReference type="Proteomes" id="UP000487649">
    <property type="component" value="Unassembled WGS sequence"/>
</dbReference>
<reference evidence="1 2" key="1">
    <citation type="journal article" date="2019" name="Nat. Med.">
        <title>A library of human gut bacterial isolates paired with longitudinal multiomics data enables mechanistic microbiome research.</title>
        <authorList>
            <person name="Poyet M."/>
            <person name="Groussin M."/>
            <person name="Gibbons S.M."/>
            <person name="Avila-Pacheco J."/>
            <person name="Jiang X."/>
            <person name="Kearney S.M."/>
            <person name="Perrotta A.R."/>
            <person name="Berdy B."/>
            <person name="Zhao S."/>
            <person name="Lieberman T.D."/>
            <person name="Swanson P.K."/>
            <person name="Smith M."/>
            <person name="Roesemann S."/>
            <person name="Alexander J.E."/>
            <person name="Rich S.A."/>
            <person name="Livny J."/>
            <person name="Vlamakis H."/>
            <person name="Clish C."/>
            <person name="Bullock K."/>
            <person name="Deik A."/>
            <person name="Scott J."/>
            <person name="Pierce K.A."/>
            <person name="Xavier R.J."/>
            <person name="Alm E.J."/>
        </authorList>
    </citation>
    <scope>NUCLEOTIDE SEQUENCE [LARGE SCALE GENOMIC DNA]</scope>
    <source>
        <strain evidence="1 2">BIOML-A198</strain>
    </source>
</reference>
<dbReference type="RefSeq" id="WP_009606727.1">
    <property type="nucleotide sequence ID" value="NZ_CABJBH010000004.1"/>
</dbReference>